<feature type="transmembrane region" description="Helical" evidence="1">
    <location>
        <begin position="58"/>
        <end position="82"/>
    </location>
</feature>
<proteinExistence type="predicted"/>
<keyword evidence="1" id="KW-0812">Transmembrane</keyword>
<geneLocation type="plasmid" evidence="2 3">
    <name>pCBJ</name>
</geneLocation>
<protein>
    <submittedName>
        <fullName evidence="2">Uncharacterized protein</fullName>
    </submittedName>
</protein>
<keyword evidence="1" id="KW-0472">Membrane</keyword>
<organism evidence="2 3">
    <name type="scientific">Clostridium baratii str. Sullivan</name>
    <dbReference type="NCBI Taxonomy" id="1415775"/>
    <lineage>
        <taxon>Bacteria</taxon>
        <taxon>Bacillati</taxon>
        <taxon>Bacillota</taxon>
        <taxon>Clostridia</taxon>
        <taxon>Eubacteriales</taxon>
        <taxon>Clostridiaceae</taxon>
        <taxon>Clostridium</taxon>
    </lineage>
</organism>
<dbReference type="EMBL" id="CP006906">
    <property type="protein sequence ID" value="AIY85401.1"/>
    <property type="molecule type" value="Genomic_DNA"/>
</dbReference>
<dbReference type="RefSeq" id="WP_040113801.1">
    <property type="nucleotide sequence ID" value="NZ_CP006906.1"/>
</dbReference>
<reference evidence="2 3" key="1">
    <citation type="journal article" date="2015" name="Infect. Genet. Evol.">
        <title>Genomic sequences of six botulinum neurotoxin-producing strains representing three clostridial species illustrate the mobility and diversity of botulinum neurotoxin genes.</title>
        <authorList>
            <person name="Smith T.J."/>
            <person name="Hill K.K."/>
            <person name="Xie G."/>
            <person name="Foley B.T."/>
            <person name="Williamson C.H."/>
            <person name="Foster J.T."/>
            <person name="Johnson S.L."/>
            <person name="Chertkov O."/>
            <person name="Teshima H."/>
            <person name="Gibbons H.S."/>
            <person name="Johnsky L.A."/>
            <person name="Karavis M.A."/>
            <person name="Smith L.A."/>
        </authorList>
    </citation>
    <scope>NUCLEOTIDE SEQUENCE [LARGE SCALE GENOMIC DNA]</scope>
    <source>
        <strain evidence="2">Sullivan</strain>
        <plasmid evidence="3">Plasmid pCBJ</plasmid>
    </source>
</reference>
<feature type="transmembrane region" description="Helical" evidence="1">
    <location>
        <begin position="20"/>
        <end position="38"/>
    </location>
</feature>
<accession>A0A0A7G344</accession>
<dbReference type="HOGENOM" id="CLU_2463562_0_0_9"/>
<evidence type="ECO:0000256" key="1">
    <source>
        <dbReference type="SAM" id="Phobius"/>
    </source>
</evidence>
<dbReference type="AlphaFoldDB" id="A0A0A7G344"/>
<keyword evidence="3" id="KW-1185">Reference proteome</keyword>
<keyword evidence="2" id="KW-0614">Plasmid</keyword>
<evidence type="ECO:0000313" key="3">
    <source>
        <dbReference type="Proteomes" id="UP000030635"/>
    </source>
</evidence>
<keyword evidence="1" id="KW-1133">Transmembrane helix</keyword>
<dbReference type="KEGG" id="cbv:U729_3246"/>
<gene>
    <name evidence="2" type="ORF">U729_3246</name>
</gene>
<name>A0A0A7G344_9CLOT</name>
<evidence type="ECO:0000313" key="2">
    <source>
        <dbReference type="EMBL" id="AIY85401.1"/>
    </source>
</evidence>
<dbReference type="Proteomes" id="UP000030635">
    <property type="component" value="Plasmid pCBJ"/>
</dbReference>
<sequence>MTNLLEKYSNRKSVRNGMNMLLGGTILSPVIIPAFMQLNNKTLECIANTSVAQSTQPSLIGMTIAYFTVFCGGAASMILAAGEEKNEK</sequence>